<dbReference type="RefSeq" id="WP_219536519.1">
    <property type="nucleotide sequence ID" value="NZ_JAHKRM010000030.1"/>
</dbReference>
<evidence type="ECO:0000313" key="1">
    <source>
        <dbReference type="EMBL" id="MFD1546273.1"/>
    </source>
</evidence>
<name>A0ABW4GUY8_9ACTN</name>
<reference evidence="2" key="1">
    <citation type="journal article" date="2019" name="Int. J. Syst. Evol. Microbiol.">
        <title>The Global Catalogue of Microorganisms (GCM) 10K type strain sequencing project: providing services to taxonomists for standard genome sequencing and annotation.</title>
        <authorList>
            <consortium name="The Broad Institute Genomics Platform"/>
            <consortium name="The Broad Institute Genome Sequencing Center for Infectious Disease"/>
            <person name="Wu L."/>
            <person name="Ma J."/>
        </authorList>
    </citation>
    <scope>NUCLEOTIDE SEQUENCE [LARGE SCALE GENOMIC DNA]</scope>
    <source>
        <strain evidence="2">CGMCC 1.15399</strain>
    </source>
</reference>
<gene>
    <name evidence="1" type="ORF">ACFSJ0_55215</name>
</gene>
<dbReference type="Proteomes" id="UP001597097">
    <property type="component" value="Unassembled WGS sequence"/>
</dbReference>
<accession>A0ABW4GUY8</accession>
<protein>
    <submittedName>
        <fullName evidence="1">Uncharacterized protein</fullName>
    </submittedName>
</protein>
<evidence type="ECO:0000313" key="2">
    <source>
        <dbReference type="Proteomes" id="UP001597097"/>
    </source>
</evidence>
<dbReference type="EMBL" id="JBHUCM010000064">
    <property type="protein sequence ID" value="MFD1546273.1"/>
    <property type="molecule type" value="Genomic_DNA"/>
</dbReference>
<proteinExistence type="predicted"/>
<keyword evidence="2" id="KW-1185">Reference proteome</keyword>
<sequence>MSKITLTLSIPQTNRILEALGQLPYAQVYELVDEIHHQAGTQVGQDAGRLEAAS</sequence>
<organism evidence="1 2">
    <name type="scientific">Nonomuraea guangzhouensis</name>
    <dbReference type="NCBI Taxonomy" id="1291555"/>
    <lineage>
        <taxon>Bacteria</taxon>
        <taxon>Bacillati</taxon>
        <taxon>Actinomycetota</taxon>
        <taxon>Actinomycetes</taxon>
        <taxon>Streptosporangiales</taxon>
        <taxon>Streptosporangiaceae</taxon>
        <taxon>Nonomuraea</taxon>
    </lineage>
</organism>
<comment type="caution">
    <text evidence="1">The sequence shown here is derived from an EMBL/GenBank/DDBJ whole genome shotgun (WGS) entry which is preliminary data.</text>
</comment>